<evidence type="ECO:0000313" key="2">
    <source>
        <dbReference type="Proteomes" id="UP001489004"/>
    </source>
</evidence>
<accession>A0AAW1PBV1</accession>
<dbReference type="EMBL" id="JALJOR010000015">
    <property type="protein sequence ID" value="KAK9805527.1"/>
    <property type="molecule type" value="Genomic_DNA"/>
</dbReference>
<sequence>MTALQPVERWLCFEGRLQQVTSNNAGQLSVRQIATEFGLDADSVKLDSILEAYNESGFTYRAISGGQSQESPITVTGKPAARESYARFTPRQGQQDWLRFACHRQYGGCRCG</sequence>
<reference evidence="1 2" key="1">
    <citation type="journal article" date="2024" name="Nat. Commun.">
        <title>Phylogenomics reveals the evolutionary origins of lichenization in chlorophyte algae.</title>
        <authorList>
            <person name="Puginier C."/>
            <person name="Libourel C."/>
            <person name="Otte J."/>
            <person name="Skaloud P."/>
            <person name="Haon M."/>
            <person name="Grisel S."/>
            <person name="Petersen M."/>
            <person name="Berrin J.G."/>
            <person name="Delaux P.M."/>
            <person name="Dal Grande F."/>
            <person name="Keller J."/>
        </authorList>
    </citation>
    <scope>NUCLEOTIDE SEQUENCE [LARGE SCALE GENOMIC DNA]</scope>
    <source>
        <strain evidence="1 2">SAG 2043</strain>
    </source>
</reference>
<comment type="caution">
    <text evidence="1">The sequence shown here is derived from an EMBL/GenBank/DDBJ whole genome shotgun (WGS) entry which is preliminary data.</text>
</comment>
<keyword evidence="2" id="KW-1185">Reference proteome</keyword>
<proteinExistence type="predicted"/>
<evidence type="ECO:0000313" key="1">
    <source>
        <dbReference type="EMBL" id="KAK9805527.1"/>
    </source>
</evidence>
<organism evidence="1 2">
    <name type="scientific">[Myrmecia] bisecta</name>
    <dbReference type="NCBI Taxonomy" id="41462"/>
    <lineage>
        <taxon>Eukaryota</taxon>
        <taxon>Viridiplantae</taxon>
        <taxon>Chlorophyta</taxon>
        <taxon>core chlorophytes</taxon>
        <taxon>Trebouxiophyceae</taxon>
        <taxon>Trebouxiales</taxon>
        <taxon>Trebouxiaceae</taxon>
        <taxon>Myrmecia</taxon>
    </lineage>
</organism>
<name>A0AAW1PBV1_9CHLO</name>
<protein>
    <submittedName>
        <fullName evidence="1">Uncharacterized protein</fullName>
    </submittedName>
</protein>
<gene>
    <name evidence="1" type="ORF">WJX72_003392</name>
</gene>
<dbReference type="Proteomes" id="UP001489004">
    <property type="component" value="Unassembled WGS sequence"/>
</dbReference>
<dbReference type="AlphaFoldDB" id="A0AAW1PBV1"/>